<feature type="region of interest" description="Disordered" evidence="1">
    <location>
        <begin position="88"/>
        <end position="206"/>
    </location>
</feature>
<feature type="compositionally biased region" description="Polar residues" evidence="1">
    <location>
        <begin position="182"/>
        <end position="203"/>
    </location>
</feature>
<evidence type="ECO:0000313" key="2">
    <source>
        <dbReference type="EMBL" id="CAI9299467.1"/>
    </source>
</evidence>
<dbReference type="EMBL" id="OX465084">
    <property type="protein sequence ID" value="CAI9299467.1"/>
    <property type="molecule type" value="Genomic_DNA"/>
</dbReference>
<dbReference type="Proteomes" id="UP001177003">
    <property type="component" value="Chromosome 8"/>
</dbReference>
<protein>
    <submittedName>
        <fullName evidence="2">Uncharacterized protein</fullName>
    </submittedName>
</protein>
<organism evidence="2 3">
    <name type="scientific">Lactuca saligna</name>
    <name type="common">Willowleaf lettuce</name>
    <dbReference type="NCBI Taxonomy" id="75948"/>
    <lineage>
        <taxon>Eukaryota</taxon>
        <taxon>Viridiplantae</taxon>
        <taxon>Streptophyta</taxon>
        <taxon>Embryophyta</taxon>
        <taxon>Tracheophyta</taxon>
        <taxon>Spermatophyta</taxon>
        <taxon>Magnoliopsida</taxon>
        <taxon>eudicotyledons</taxon>
        <taxon>Gunneridae</taxon>
        <taxon>Pentapetalae</taxon>
        <taxon>asterids</taxon>
        <taxon>campanulids</taxon>
        <taxon>Asterales</taxon>
        <taxon>Asteraceae</taxon>
        <taxon>Cichorioideae</taxon>
        <taxon>Cichorieae</taxon>
        <taxon>Lactucinae</taxon>
        <taxon>Lactuca</taxon>
    </lineage>
</organism>
<proteinExistence type="predicted"/>
<reference evidence="2" key="1">
    <citation type="submission" date="2023-04" db="EMBL/GenBank/DDBJ databases">
        <authorList>
            <person name="Vijverberg K."/>
            <person name="Xiong W."/>
            <person name="Schranz E."/>
        </authorList>
    </citation>
    <scope>NUCLEOTIDE SEQUENCE</scope>
</reference>
<keyword evidence="3" id="KW-1185">Reference proteome</keyword>
<evidence type="ECO:0000313" key="3">
    <source>
        <dbReference type="Proteomes" id="UP001177003"/>
    </source>
</evidence>
<evidence type="ECO:0000256" key="1">
    <source>
        <dbReference type="SAM" id="MobiDB-lite"/>
    </source>
</evidence>
<name>A0AA35ZXG8_LACSI</name>
<sequence length="239" mass="27032">MSLKKNLICHSLLQEDGFAKIFLDQRIDCCSRNKRPVHVPYPRWLELIFLREEGYTESHGIIIPVDDLYITARIRKWIENHYVFESSYSEEDDNNDDARDELGYDKENSKADHHKEVGKVEDTDKDEDNPAADLGADFTKNMNSPPRKNKHIRFSFTSPTSDTEHHGSTTTIGDTTEPIIQDETSPTPSPSPQADTVHQTETVPPTPSPINVIVLHQGDQGESSSNFEAIVLSQLSLIM</sequence>
<feature type="compositionally biased region" description="Basic and acidic residues" evidence="1">
    <location>
        <begin position="96"/>
        <end position="122"/>
    </location>
</feature>
<dbReference type="AlphaFoldDB" id="A0AA35ZXG8"/>
<accession>A0AA35ZXG8</accession>
<gene>
    <name evidence="2" type="ORF">LSALG_LOCUS38178</name>
</gene>